<organism evidence="2 4">
    <name type="scientific">Iris pallida</name>
    <name type="common">Sweet iris</name>
    <dbReference type="NCBI Taxonomy" id="29817"/>
    <lineage>
        <taxon>Eukaryota</taxon>
        <taxon>Viridiplantae</taxon>
        <taxon>Streptophyta</taxon>
        <taxon>Embryophyta</taxon>
        <taxon>Tracheophyta</taxon>
        <taxon>Spermatophyta</taxon>
        <taxon>Magnoliopsida</taxon>
        <taxon>Liliopsida</taxon>
        <taxon>Asparagales</taxon>
        <taxon>Iridaceae</taxon>
        <taxon>Iridoideae</taxon>
        <taxon>Irideae</taxon>
        <taxon>Iris</taxon>
    </lineage>
</organism>
<name>A0AAX6HMW3_IRIPA</name>
<comment type="caution">
    <text evidence="2">The sequence shown here is derived from an EMBL/GenBank/DDBJ whole genome shotgun (WGS) entry which is preliminary data.</text>
</comment>
<reference evidence="2" key="2">
    <citation type="submission" date="2023-04" db="EMBL/GenBank/DDBJ databases">
        <authorList>
            <person name="Bruccoleri R.E."/>
            <person name="Oakeley E.J."/>
            <person name="Faust A.-M."/>
            <person name="Dessus-Babus S."/>
            <person name="Altorfer M."/>
            <person name="Burckhardt D."/>
            <person name="Oertli M."/>
            <person name="Naumann U."/>
            <person name="Petersen F."/>
            <person name="Wong J."/>
        </authorList>
    </citation>
    <scope>NUCLEOTIDE SEQUENCE</scope>
    <source>
        <strain evidence="2">GSM-AAB239-AS_SAM_17_03QT</strain>
        <tissue evidence="2">Leaf</tissue>
    </source>
</reference>
<keyword evidence="1" id="KW-1133">Transmembrane helix</keyword>
<reference evidence="2" key="1">
    <citation type="journal article" date="2023" name="GigaByte">
        <title>Genome assembly of the bearded iris, Iris pallida Lam.</title>
        <authorList>
            <person name="Bruccoleri R.E."/>
            <person name="Oakeley E.J."/>
            <person name="Faust A.M.E."/>
            <person name="Altorfer M."/>
            <person name="Dessus-Babus S."/>
            <person name="Burckhardt D."/>
            <person name="Oertli M."/>
            <person name="Naumann U."/>
            <person name="Petersen F."/>
            <person name="Wong J."/>
        </authorList>
    </citation>
    <scope>NUCLEOTIDE SEQUENCE</scope>
    <source>
        <strain evidence="2">GSM-AAB239-AS_SAM_17_03QT</strain>
    </source>
</reference>
<accession>A0AAX6HMW3</accession>
<evidence type="ECO:0000313" key="3">
    <source>
        <dbReference type="EMBL" id="KAJ6842440.1"/>
    </source>
</evidence>
<keyword evidence="1" id="KW-0472">Membrane</keyword>
<evidence type="ECO:0000313" key="2">
    <source>
        <dbReference type="EMBL" id="KAJ6842439.1"/>
    </source>
</evidence>
<keyword evidence="4" id="KW-1185">Reference proteome</keyword>
<evidence type="ECO:0000313" key="4">
    <source>
        <dbReference type="Proteomes" id="UP001140949"/>
    </source>
</evidence>
<dbReference type="PANTHER" id="PTHR15907">
    <property type="entry name" value="DUF614 FAMILY PROTEIN-RELATED"/>
    <property type="match status" value="1"/>
</dbReference>
<proteinExistence type="predicted"/>
<gene>
    <name evidence="2" type="ORF">M6B38_301320</name>
    <name evidence="3" type="ORF">M6B38_301325</name>
</gene>
<dbReference type="NCBIfam" id="TIGR01571">
    <property type="entry name" value="A_thal_Cys_rich"/>
    <property type="match status" value="1"/>
</dbReference>
<dbReference type="EMBL" id="JANAVB010007600">
    <property type="protein sequence ID" value="KAJ6842439.1"/>
    <property type="molecule type" value="Genomic_DNA"/>
</dbReference>
<feature type="transmembrane region" description="Helical" evidence="1">
    <location>
        <begin position="122"/>
        <end position="140"/>
    </location>
</feature>
<dbReference type="EMBL" id="JANAVB010007600">
    <property type="protein sequence ID" value="KAJ6842440.1"/>
    <property type="molecule type" value="Genomic_DNA"/>
</dbReference>
<keyword evidence="1" id="KW-0812">Transmembrane</keyword>
<sequence>MGEESESMIPSESVAVLDFDMLCASVALQSLNRKEVEEEEAAEVGGSDFRGVQRMWEGEVLDCVDDRRISIQAACCPCYRFGRNMGRAGLGPCFLQGSIYSSFMVVVLFNFIAFGVTKKHCFFYMGLASIILFGSYMGYFRTRIRKQFNIRGTDSYVDDCAHHLICPCCTLCQESRTLEMNNVQDGVWRGRGDTICIGSYGEGNKEFTALHKPSLVATRSPELLSMERALNGSHHSWDVDAGHTKPLVLEQTTEQV</sequence>
<dbReference type="Pfam" id="PF04749">
    <property type="entry name" value="PLAC8"/>
    <property type="match status" value="1"/>
</dbReference>
<dbReference type="InterPro" id="IPR006461">
    <property type="entry name" value="PLAC_motif_containing"/>
</dbReference>
<evidence type="ECO:0000256" key="1">
    <source>
        <dbReference type="SAM" id="Phobius"/>
    </source>
</evidence>
<dbReference type="AlphaFoldDB" id="A0AAX6HMW3"/>
<feature type="transmembrane region" description="Helical" evidence="1">
    <location>
        <begin position="93"/>
        <end position="116"/>
    </location>
</feature>
<dbReference type="Proteomes" id="UP001140949">
    <property type="component" value="Unassembled WGS sequence"/>
</dbReference>
<protein>
    <submittedName>
        <fullName evidence="2">Protein PLANT CADMIUM RESISTANCE 5-like</fullName>
    </submittedName>
</protein>